<evidence type="ECO:0000256" key="3">
    <source>
        <dbReference type="ARBA" id="ARBA00023163"/>
    </source>
</evidence>
<keyword evidence="3" id="KW-0804">Transcription</keyword>
<dbReference type="EMBL" id="JAPFQN010000010">
    <property type="protein sequence ID" value="MCX2745489.1"/>
    <property type="molecule type" value="Genomic_DNA"/>
</dbReference>
<evidence type="ECO:0000259" key="5">
    <source>
        <dbReference type="PROSITE" id="PS01124"/>
    </source>
</evidence>
<evidence type="ECO:0000313" key="6">
    <source>
        <dbReference type="EMBL" id="MCX2745489.1"/>
    </source>
</evidence>
<dbReference type="SUPFAM" id="SSF46689">
    <property type="entry name" value="Homeodomain-like"/>
    <property type="match status" value="1"/>
</dbReference>
<sequence length="359" mass="42213">MDSKIELINSIGKIIVFMMWLLSAFLLTVKSSKKLSNQLFALFLIVTSIDFTGLFINYRFESYPILVSIKTATALLQMPLLYLYVLSVCYSNFKLRFQYLTHSLLFLIFTVVFIMTSKSDLSFDIFLIVAELQWFAYIIAIFIFLKKYKTIYKENYSNPAHLNYRWITQIIIIFSAAHIFVLIKWIFEYTDFKYILEIYIIISITALMVITFFVLKAMFTPQLFTGINFSQKPLKPSLKNTKKSDPDDEQTEKLIAYMNTEKPYLDFELTLLKLADQLRMSENDLSILINHHLGKHFFDFINEYRIKEAKELLEDPDNKELTILEIVYEAGFNSKSSFYTAFKKITDQTPTQYRKKALS</sequence>
<evidence type="ECO:0000313" key="7">
    <source>
        <dbReference type="Proteomes" id="UP001209885"/>
    </source>
</evidence>
<keyword evidence="4" id="KW-1133">Transmembrane helix</keyword>
<evidence type="ECO:0000256" key="1">
    <source>
        <dbReference type="ARBA" id="ARBA00023015"/>
    </source>
</evidence>
<dbReference type="InterPro" id="IPR009057">
    <property type="entry name" value="Homeodomain-like_sf"/>
</dbReference>
<feature type="transmembrane region" description="Helical" evidence="4">
    <location>
        <begin position="97"/>
        <end position="115"/>
    </location>
</feature>
<gene>
    <name evidence="6" type="ORF">OO013_16535</name>
</gene>
<feature type="domain" description="HTH araC/xylS-type" evidence="5">
    <location>
        <begin position="252"/>
        <end position="356"/>
    </location>
</feature>
<proteinExistence type="predicted"/>
<feature type="transmembrane region" description="Helical" evidence="4">
    <location>
        <begin position="64"/>
        <end position="85"/>
    </location>
</feature>
<accession>A0ABT3RUN5</accession>
<keyword evidence="7" id="KW-1185">Reference proteome</keyword>
<dbReference type="Proteomes" id="UP001209885">
    <property type="component" value="Unassembled WGS sequence"/>
</dbReference>
<feature type="transmembrane region" description="Helical" evidence="4">
    <location>
        <begin position="6"/>
        <end position="27"/>
    </location>
</feature>
<evidence type="ECO:0000256" key="4">
    <source>
        <dbReference type="SAM" id="Phobius"/>
    </source>
</evidence>
<keyword evidence="2" id="KW-0238">DNA-binding</keyword>
<feature type="transmembrane region" description="Helical" evidence="4">
    <location>
        <begin position="39"/>
        <end position="58"/>
    </location>
</feature>
<dbReference type="PANTHER" id="PTHR43280:SF29">
    <property type="entry name" value="ARAC-FAMILY TRANSCRIPTIONAL REGULATOR"/>
    <property type="match status" value="1"/>
</dbReference>
<reference evidence="6 7" key="1">
    <citation type="submission" date="2022-11" db="EMBL/GenBank/DDBJ databases">
        <title>The characterization of three novel Bacteroidetes species and genomic analysis of their roles in tidal elemental geochemical cycles.</title>
        <authorList>
            <person name="Ma K."/>
        </authorList>
    </citation>
    <scope>NUCLEOTIDE SEQUENCE [LARGE SCALE GENOMIC DNA]</scope>
    <source>
        <strain evidence="6 7">M17</strain>
    </source>
</reference>
<name>A0ABT3RUN5_9BACT</name>
<dbReference type="PROSITE" id="PS01124">
    <property type="entry name" value="HTH_ARAC_FAMILY_2"/>
    <property type="match status" value="1"/>
</dbReference>
<organism evidence="6 7">
    <name type="scientific">Mangrovivirga halotolerans</name>
    <dbReference type="NCBI Taxonomy" id="2993936"/>
    <lineage>
        <taxon>Bacteria</taxon>
        <taxon>Pseudomonadati</taxon>
        <taxon>Bacteroidota</taxon>
        <taxon>Cytophagia</taxon>
        <taxon>Cytophagales</taxon>
        <taxon>Mangrovivirgaceae</taxon>
        <taxon>Mangrovivirga</taxon>
    </lineage>
</organism>
<keyword evidence="4" id="KW-0472">Membrane</keyword>
<dbReference type="InterPro" id="IPR018060">
    <property type="entry name" value="HTH_AraC"/>
</dbReference>
<comment type="caution">
    <text evidence="6">The sequence shown here is derived from an EMBL/GenBank/DDBJ whole genome shotgun (WGS) entry which is preliminary data.</text>
</comment>
<feature type="transmembrane region" description="Helical" evidence="4">
    <location>
        <begin position="121"/>
        <end position="145"/>
    </location>
</feature>
<dbReference type="SMART" id="SM00342">
    <property type="entry name" value="HTH_ARAC"/>
    <property type="match status" value="1"/>
</dbReference>
<dbReference type="Pfam" id="PF12833">
    <property type="entry name" value="HTH_18"/>
    <property type="match status" value="1"/>
</dbReference>
<keyword evidence="1" id="KW-0805">Transcription regulation</keyword>
<evidence type="ECO:0000256" key="2">
    <source>
        <dbReference type="ARBA" id="ARBA00023125"/>
    </source>
</evidence>
<feature type="transmembrane region" description="Helical" evidence="4">
    <location>
        <begin position="198"/>
        <end position="219"/>
    </location>
</feature>
<keyword evidence="4" id="KW-0812">Transmembrane</keyword>
<dbReference type="RefSeq" id="WP_266058079.1">
    <property type="nucleotide sequence ID" value="NZ_JAPFQN010000010.1"/>
</dbReference>
<dbReference type="PANTHER" id="PTHR43280">
    <property type="entry name" value="ARAC-FAMILY TRANSCRIPTIONAL REGULATOR"/>
    <property type="match status" value="1"/>
</dbReference>
<feature type="transmembrane region" description="Helical" evidence="4">
    <location>
        <begin position="166"/>
        <end position="186"/>
    </location>
</feature>
<dbReference type="Gene3D" id="1.10.10.60">
    <property type="entry name" value="Homeodomain-like"/>
    <property type="match status" value="2"/>
</dbReference>
<protein>
    <submittedName>
        <fullName evidence="6">AraC family transcriptional regulator</fullName>
    </submittedName>
</protein>